<evidence type="ECO:0000313" key="2">
    <source>
        <dbReference type="Proteomes" id="UP001224644"/>
    </source>
</evidence>
<evidence type="ECO:0000313" key="1">
    <source>
        <dbReference type="EMBL" id="MDN3593042.1"/>
    </source>
</evidence>
<sequence length="239" mass="26086">MPKGETGQAVQAATGLVGYDCSETDPDRTPTPKWRGPSVGTIVDPFRGTVYFYESEVERAVMTVLISLPGVLRIREQRSVRYRLNGVPRIYTFDILVDWVGGVKAAFAVRQSTKALHSDETVEIIQAICAQHGVEFAHDYRAVTYETLDPVAVLNGRLILRCGRDHDHPAMDAVRKALARLGPATSLRQVALATGIGQRGVRAAVALLQSGILMNPRGKRITLDLPLENRAATGTTPEQ</sequence>
<gene>
    <name evidence="1" type="ORF">QWZ12_20800</name>
</gene>
<dbReference type="Proteomes" id="UP001224644">
    <property type="component" value="Unassembled WGS sequence"/>
</dbReference>
<organism evidence="1 2">
    <name type="scientific">Methylobacterium adhaesivum</name>
    <dbReference type="NCBI Taxonomy" id="333297"/>
    <lineage>
        <taxon>Bacteria</taxon>
        <taxon>Pseudomonadati</taxon>
        <taxon>Pseudomonadota</taxon>
        <taxon>Alphaproteobacteria</taxon>
        <taxon>Hyphomicrobiales</taxon>
        <taxon>Methylobacteriaceae</taxon>
        <taxon>Methylobacterium</taxon>
    </lineage>
</organism>
<evidence type="ECO:0008006" key="3">
    <source>
        <dbReference type="Google" id="ProtNLM"/>
    </source>
</evidence>
<comment type="caution">
    <text evidence="1">The sequence shown here is derived from an EMBL/GenBank/DDBJ whole genome shotgun (WGS) entry which is preliminary data.</text>
</comment>
<dbReference type="EMBL" id="JAUFPX010000020">
    <property type="protein sequence ID" value="MDN3593042.1"/>
    <property type="molecule type" value="Genomic_DNA"/>
</dbReference>
<reference evidence="2" key="1">
    <citation type="journal article" date="2019" name="Int. J. Syst. Evol. Microbiol.">
        <title>The Global Catalogue of Microorganisms (GCM) 10K type strain sequencing project: providing services to taxonomists for standard genome sequencing and annotation.</title>
        <authorList>
            <consortium name="The Broad Institute Genomics Platform"/>
            <consortium name="The Broad Institute Genome Sequencing Center for Infectious Disease"/>
            <person name="Wu L."/>
            <person name="Ma J."/>
        </authorList>
    </citation>
    <scope>NUCLEOTIDE SEQUENCE [LARGE SCALE GENOMIC DNA]</scope>
    <source>
        <strain evidence="2">CECT 7069</strain>
    </source>
</reference>
<dbReference type="RefSeq" id="WP_238225305.1">
    <property type="nucleotide sequence ID" value="NZ_BPQD01000011.1"/>
</dbReference>
<proteinExistence type="predicted"/>
<name>A0ABT8BLG7_9HYPH</name>
<keyword evidence="2" id="KW-1185">Reference proteome</keyword>
<protein>
    <recommendedName>
        <fullName evidence="3">TnsA endonuclease N-terminal domain-containing protein</fullName>
    </recommendedName>
</protein>
<accession>A0ABT8BLG7</accession>